<gene>
    <name evidence="1" type="ORF">PPENT_87.1.T0560138</name>
</gene>
<organism evidence="1 2">
    <name type="scientific">Paramecium pentaurelia</name>
    <dbReference type="NCBI Taxonomy" id="43138"/>
    <lineage>
        <taxon>Eukaryota</taxon>
        <taxon>Sar</taxon>
        <taxon>Alveolata</taxon>
        <taxon>Ciliophora</taxon>
        <taxon>Intramacronucleata</taxon>
        <taxon>Oligohymenophorea</taxon>
        <taxon>Peniculida</taxon>
        <taxon>Parameciidae</taxon>
        <taxon>Paramecium</taxon>
    </lineage>
</organism>
<dbReference type="Proteomes" id="UP000689195">
    <property type="component" value="Unassembled WGS sequence"/>
</dbReference>
<dbReference type="AlphaFoldDB" id="A0A8S1VBC3"/>
<evidence type="ECO:0000313" key="2">
    <source>
        <dbReference type="Proteomes" id="UP000689195"/>
    </source>
</evidence>
<protein>
    <submittedName>
        <fullName evidence="1">Uncharacterized protein</fullName>
    </submittedName>
</protein>
<accession>A0A8S1VBC3</accession>
<sequence length="126" mass="14824">MKGSNIQKQFITKIINVESNGFWIGLHLRKNIRILNIQTKLFQNLPFLLAIRRLCQILRYSSQKSNEPCNEYFSSVYIPQNQIISSKIVKLLILLILVALNQRMNKICILIYSKAFNLEHQVYLEQ</sequence>
<reference evidence="1" key="1">
    <citation type="submission" date="2021-01" db="EMBL/GenBank/DDBJ databases">
        <authorList>
            <consortium name="Genoscope - CEA"/>
            <person name="William W."/>
        </authorList>
    </citation>
    <scope>NUCLEOTIDE SEQUENCE</scope>
</reference>
<keyword evidence="2" id="KW-1185">Reference proteome</keyword>
<name>A0A8S1VBC3_9CILI</name>
<proteinExistence type="predicted"/>
<comment type="caution">
    <text evidence="1">The sequence shown here is derived from an EMBL/GenBank/DDBJ whole genome shotgun (WGS) entry which is preliminary data.</text>
</comment>
<evidence type="ECO:0000313" key="1">
    <source>
        <dbReference type="EMBL" id="CAD8172186.1"/>
    </source>
</evidence>
<dbReference type="EMBL" id="CAJJDO010000056">
    <property type="protein sequence ID" value="CAD8172186.1"/>
    <property type="molecule type" value="Genomic_DNA"/>
</dbReference>